<accession>A0A9X1YMH1</accession>
<organism evidence="2 3">
    <name type="scientific">Scleromatobacter humisilvae</name>
    <dbReference type="NCBI Taxonomy" id="2897159"/>
    <lineage>
        <taxon>Bacteria</taxon>
        <taxon>Pseudomonadati</taxon>
        <taxon>Pseudomonadota</taxon>
        <taxon>Betaproteobacteria</taxon>
        <taxon>Burkholderiales</taxon>
        <taxon>Sphaerotilaceae</taxon>
        <taxon>Scleromatobacter</taxon>
    </lineage>
</organism>
<gene>
    <name evidence="2" type="ORF">LPC04_20890</name>
</gene>
<keyword evidence="1" id="KW-0732">Signal</keyword>
<dbReference type="EMBL" id="JAJLJH010000007">
    <property type="protein sequence ID" value="MCK9688170.1"/>
    <property type="molecule type" value="Genomic_DNA"/>
</dbReference>
<keyword evidence="3" id="KW-1185">Reference proteome</keyword>
<evidence type="ECO:0000313" key="2">
    <source>
        <dbReference type="EMBL" id="MCK9688170.1"/>
    </source>
</evidence>
<proteinExistence type="predicted"/>
<dbReference type="RefSeq" id="WP_275684214.1">
    <property type="nucleotide sequence ID" value="NZ_JAJLJH010000007.1"/>
</dbReference>
<comment type="caution">
    <text evidence="2">The sequence shown here is derived from an EMBL/GenBank/DDBJ whole genome shotgun (WGS) entry which is preliminary data.</text>
</comment>
<feature type="signal peptide" evidence="1">
    <location>
        <begin position="1"/>
        <end position="25"/>
    </location>
</feature>
<feature type="chain" id="PRO_5040856725" evidence="1">
    <location>
        <begin position="26"/>
        <end position="254"/>
    </location>
</feature>
<sequence length="254" mass="27296">MGSNTVGKLMAGAALALAGLPPLQAAAPAPEAAASQEVQVQGALDPEWGSYRRAYGAAAFFERFTRTRPLIQAQMQVRPVAPDAPLSGLRLSISGAKTRLEIPVDAMGLADIPQLKEAYDEDAVIRLNRPKGLYYFAGRYTIKPRADGVYEAATLREACEQLIDAQRASGYRARLFFKKCAGVKFVYPRGDAAAAVDFHGADGSTRALLPAELTPFEDGSMGLYSVVVYRFADLPAKGQLIPRTPPMAIGTLYE</sequence>
<name>A0A9X1YMH1_9BURK</name>
<dbReference type="Proteomes" id="UP001139353">
    <property type="component" value="Unassembled WGS sequence"/>
</dbReference>
<evidence type="ECO:0000313" key="3">
    <source>
        <dbReference type="Proteomes" id="UP001139353"/>
    </source>
</evidence>
<evidence type="ECO:0000256" key="1">
    <source>
        <dbReference type="SAM" id="SignalP"/>
    </source>
</evidence>
<dbReference type="AlphaFoldDB" id="A0A9X1YMH1"/>
<reference evidence="2" key="1">
    <citation type="submission" date="2021-11" db="EMBL/GenBank/DDBJ databases">
        <title>BS-T2-15 a new species belonging to the Comamonadaceae family isolated from the soil of a French oak forest.</title>
        <authorList>
            <person name="Mieszkin S."/>
            <person name="Alain K."/>
        </authorList>
    </citation>
    <scope>NUCLEOTIDE SEQUENCE</scope>
    <source>
        <strain evidence="2">BS-T2-15</strain>
    </source>
</reference>
<protein>
    <submittedName>
        <fullName evidence="2">Uncharacterized protein</fullName>
    </submittedName>
</protein>